<sequence>MRFTYVASYTSTRETPAPLCRAPNLFEDTLGHIGSVADPTSCRPFLILISRIDESEATSPVLSVIKSYGLNASRPHFIHFIYYVERRKALVLPYIYRGQTLVTY</sequence>
<accession>A0A8X7BVK9</accession>
<evidence type="ECO:0000313" key="2">
    <source>
        <dbReference type="Proteomes" id="UP000886998"/>
    </source>
</evidence>
<name>A0A8X7BVK9_9ARAC</name>
<reference evidence="1" key="1">
    <citation type="submission" date="2020-08" db="EMBL/GenBank/DDBJ databases">
        <title>Multicomponent nature underlies the extraordinary mechanical properties of spider dragline silk.</title>
        <authorList>
            <person name="Kono N."/>
            <person name="Nakamura H."/>
            <person name="Mori M."/>
            <person name="Yoshida Y."/>
            <person name="Ohtoshi R."/>
            <person name="Malay A.D."/>
            <person name="Moran D.A.P."/>
            <person name="Tomita M."/>
            <person name="Numata K."/>
            <person name="Arakawa K."/>
        </authorList>
    </citation>
    <scope>NUCLEOTIDE SEQUENCE</scope>
</reference>
<organism evidence="1 2">
    <name type="scientific">Trichonephila inaurata madagascariensis</name>
    <dbReference type="NCBI Taxonomy" id="2747483"/>
    <lineage>
        <taxon>Eukaryota</taxon>
        <taxon>Metazoa</taxon>
        <taxon>Ecdysozoa</taxon>
        <taxon>Arthropoda</taxon>
        <taxon>Chelicerata</taxon>
        <taxon>Arachnida</taxon>
        <taxon>Araneae</taxon>
        <taxon>Araneomorphae</taxon>
        <taxon>Entelegynae</taxon>
        <taxon>Araneoidea</taxon>
        <taxon>Nephilidae</taxon>
        <taxon>Trichonephila</taxon>
        <taxon>Trichonephila inaurata</taxon>
    </lineage>
</organism>
<evidence type="ECO:0000313" key="1">
    <source>
        <dbReference type="EMBL" id="GFY45540.1"/>
    </source>
</evidence>
<protein>
    <submittedName>
        <fullName evidence="1">Uncharacterized protein</fullName>
    </submittedName>
</protein>
<dbReference type="Proteomes" id="UP000886998">
    <property type="component" value="Unassembled WGS sequence"/>
</dbReference>
<comment type="caution">
    <text evidence="1">The sequence shown here is derived from an EMBL/GenBank/DDBJ whole genome shotgun (WGS) entry which is preliminary data.</text>
</comment>
<gene>
    <name evidence="1" type="ORF">TNIN_393011</name>
</gene>
<dbReference type="AlphaFoldDB" id="A0A8X7BVK9"/>
<keyword evidence="2" id="KW-1185">Reference proteome</keyword>
<proteinExistence type="predicted"/>
<dbReference type="EMBL" id="BMAV01004901">
    <property type="protein sequence ID" value="GFY45540.1"/>
    <property type="molecule type" value="Genomic_DNA"/>
</dbReference>